<keyword evidence="4" id="KW-0812">Transmembrane</keyword>
<evidence type="ECO:0000313" key="5">
    <source>
        <dbReference type="EMBL" id="KAF9995090.1"/>
    </source>
</evidence>
<feature type="compositionally biased region" description="Polar residues" evidence="3">
    <location>
        <begin position="325"/>
        <end position="340"/>
    </location>
</feature>
<dbReference type="SUPFAM" id="SSF56954">
    <property type="entry name" value="Outer membrane efflux proteins (OEP)"/>
    <property type="match status" value="1"/>
</dbReference>
<protein>
    <recommendedName>
        <fullName evidence="7">Galactose oxidase</fullName>
    </recommendedName>
</protein>
<reference evidence="5" key="1">
    <citation type="journal article" date="2020" name="Fungal Divers.">
        <title>Resolving the Mortierellaceae phylogeny through synthesis of multi-gene phylogenetics and phylogenomics.</title>
        <authorList>
            <person name="Vandepol N."/>
            <person name="Liber J."/>
            <person name="Desiro A."/>
            <person name="Na H."/>
            <person name="Kennedy M."/>
            <person name="Barry K."/>
            <person name="Grigoriev I.V."/>
            <person name="Miller A.N."/>
            <person name="O'Donnell K."/>
            <person name="Stajich J.E."/>
            <person name="Bonito G."/>
        </authorList>
    </citation>
    <scope>NUCLEOTIDE SEQUENCE</scope>
    <source>
        <strain evidence="5">MES-2147</strain>
    </source>
</reference>
<evidence type="ECO:0008006" key="7">
    <source>
        <dbReference type="Google" id="ProtNLM"/>
    </source>
</evidence>
<dbReference type="Gene3D" id="2.120.10.80">
    <property type="entry name" value="Kelch-type beta propeller"/>
    <property type="match status" value="1"/>
</dbReference>
<accession>A0A9P6ME99</accession>
<evidence type="ECO:0000256" key="1">
    <source>
        <dbReference type="ARBA" id="ARBA00022441"/>
    </source>
</evidence>
<dbReference type="InterPro" id="IPR015915">
    <property type="entry name" value="Kelch-typ_b-propeller"/>
</dbReference>
<dbReference type="AlphaFoldDB" id="A0A9P6ME99"/>
<feature type="transmembrane region" description="Helical" evidence="4">
    <location>
        <begin position="345"/>
        <end position="367"/>
    </location>
</feature>
<dbReference type="PANTHER" id="PTHR46093:SF18">
    <property type="entry name" value="FIBRONECTIN TYPE-III DOMAIN-CONTAINING PROTEIN"/>
    <property type="match status" value="1"/>
</dbReference>
<feature type="region of interest" description="Disordered" evidence="3">
    <location>
        <begin position="433"/>
        <end position="459"/>
    </location>
</feature>
<evidence type="ECO:0000313" key="6">
    <source>
        <dbReference type="Proteomes" id="UP000749646"/>
    </source>
</evidence>
<dbReference type="SUPFAM" id="SSF117281">
    <property type="entry name" value="Kelch motif"/>
    <property type="match status" value="1"/>
</dbReference>
<keyword evidence="6" id="KW-1185">Reference proteome</keyword>
<dbReference type="Pfam" id="PF24681">
    <property type="entry name" value="Kelch_KLHDC2_KLHL20_DRC7"/>
    <property type="match status" value="1"/>
</dbReference>
<gene>
    <name evidence="5" type="ORF">BGZ65_009286</name>
</gene>
<sequence length="597" mass="65912">MGKPLSTSAPAFARTSTKLYICGGHNTINRPQFFSLDLAVAWTCTQPAWQKLADGPVQQLFPAVFSADEQTMITFHSGSVFAMKYSVATNSWYTSMIQAPYAKLEGVNAVTDPDTGMVYLAAGYTSMRTAMSIYSFTTDSMGTVENPLPDAEMMFQARAYYQNVWSKKRNSILYFGGYNARLLTLPTANVITEYVPATGVWQTLMASGTPPQMRADHCMASNDNGTLVIIYGGRISGSNVSFTGDLYIFDTVSQTWRTGKAGPPRCYMACTIAGNQFVAWGGIDETENNVNNDVLIYNIDNDAWVSMYTPPSSYATRNPRPTGGSDRTNNTGDESLSASPSHTGAIIGGLVGGLAVIIATVMLIVFLRRRYGHRRGASLVNTRDDSDRKSTQVAYSEDSTRNYEELRHLREQLQNQQEELDVHRRLLLLHDQQQQQQQQHQQQQQQQQQQHQHLQQQGSFHQPAYTYEPPMIYTAEPPVLDAYGSVNPIFTSDTHKIPIATTVGGSSMSQYHVPSSHQPYVATAPPYQPVPSHIQSHTSPVVAARSANISRTSSYVEPTDTTSNQAIINETGSGSQQRDRRPPPGLPGDPQFGARER</sequence>
<feature type="compositionally biased region" description="Polar residues" evidence="3">
    <location>
        <begin position="551"/>
        <end position="575"/>
    </location>
</feature>
<feature type="compositionally biased region" description="Low complexity" evidence="3">
    <location>
        <begin position="433"/>
        <end position="457"/>
    </location>
</feature>
<keyword evidence="4" id="KW-1133">Transmembrane helix</keyword>
<proteinExistence type="predicted"/>
<organism evidence="5 6">
    <name type="scientific">Modicella reniformis</name>
    <dbReference type="NCBI Taxonomy" id="1440133"/>
    <lineage>
        <taxon>Eukaryota</taxon>
        <taxon>Fungi</taxon>
        <taxon>Fungi incertae sedis</taxon>
        <taxon>Mucoromycota</taxon>
        <taxon>Mortierellomycotina</taxon>
        <taxon>Mortierellomycetes</taxon>
        <taxon>Mortierellales</taxon>
        <taxon>Mortierellaceae</taxon>
        <taxon>Modicella</taxon>
    </lineage>
</organism>
<dbReference type="CDD" id="cd12087">
    <property type="entry name" value="TM_EGFR-like"/>
    <property type="match status" value="1"/>
</dbReference>
<dbReference type="PANTHER" id="PTHR46093">
    <property type="entry name" value="ACYL-COA-BINDING DOMAIN-CONTAINING PROTEIN 5"/>
    <property type="match status" value="1"/>
</dbReference>
<feature type="region of interest" description="Disordered" evidence="3">
    <location>
        <begin position="551"/>
        <end position="597"/>
    </location>
</feature>
<feature type="region of interest" description="Disordered" evidence="3">
    <location>
        <begin position="310"/>
        <end position="340"/>
    </location>
</feature>
<keyword evidence="1" id="KW-0880">Kelch repeat</keyword>
<dbReference type="Proteomes" id="UP000749646">
    <property type="component" value="Unassembled WGS sequence"/>
</dbReference>
<dbReference type="OrthoDB" id="10251809at2759"/>
<keyword evidence="2" id="KW-0677">Repeat</keyword>
<feature type="region of interest" description="Disordered" evidence="3">
    <location>
        <begin position="380"/>
        <end position="400"/>
    </location>
</feature>
<evidence type="ECO:0000256" key="2">
    <source>
        <dbReference type="ARBA" id="ARBA00022737"/>
    </source>
</evidence>
<name>A0A9P6ME99_9FUNG</name>
<evidence type="ECO:0000256" key="4">
    <source>
        <dbReference type="SAM" id="Phobius"/>
    </source>
</evidence>
<keyword evidence="4" id="KW-0472">Membrane</keyword>
<evidence type="ECO:0000256" key="3">
    <source>
        <dbReference type="SAM" id="MobiDB-lite"/>
    </source>
</evidence>
<comment type="caution">
    <text evidence="5">The sequence shown here is derived from an EMBL/GenBank/DDBJ whole genome shotgun (WGS) entry which is preliminary data.</text>
</comment>
<dbReference type="EMBL" id="JAAAHW010001427">
    <property type="protein sequence ID" value="KAF9995090.1"/>
    <property type="molecule type" value="Genomic_DNA"/>
</dbReference>